<organism evidence="2 3">
    <name type="scientific">Plakobranchus ocellatus</name>
    <dbReference type="NCBI Taxonomy" id="259542"/>
    <lineage>
        <taxon>Eukaryota</taxon>
        <taxon>Metazoa</taxon>
        <taxon>Spiralia</taxon>
        <taxon>Lophotrochozoa</taxon>
        <taxon>Mollusca</taxon>
        <taxon>Gastropoda</taxon>
        <taxon>Heterobranchia</taxon>
        <taxon>Euthyneura</taxon>
        <taxon>Panpulmonata</taxon>
        <taxon>Sacoglossa</taxon>
        <taxon>Placobranchoidea</taxon>
        <taxon>Plakobranchidae</taxon>
        <taxon>Plakobranchus</taxon>
    </lineage>
</organism>
<accession>A0AAV3ZTK7</accession>
<sequence>MAVVKPMRVATALTIVMAVAKRMTMIVATTKAIAMAVVKPMRVATALTIAMAVAKRMTMIVATAKAIAMAVAKPMTMIVARARTIPMAVAKPITLATARAIAMAVAKPMTMIVATAKAIEIAPVQQVCPINQARAVKLRRQERAGPATTRRLQTSRPPAGRGVAGRLGFYLERERFCVQGEKLAREPPALRIQTKSELLPRVITLERSFRKKDKKAEAVVRDGSVKLSGQRSSRALRNVSSVICKFFGYHFGAQTHQVCKDRFSPRTARSEVADFTV</sequence>
<dbReference type="AlphaFoldDB" id="A0AAV3ZTK7"/>
<name>A0AAV3ZTK7_9GAST</name>
<evidence type="ECO:0000256" key="1">
    <source>
        <dbReference type="SAM" id="MobiDB-lite"/>
    </source>
</evidence>
<evidence type="ECO:0000313" key="2">
    <source>
        <dbReference type="EMBL" id="GFN97959.1"/>
    </source>
</evidence>
<gene>
    <name evidence="2" type="ORF">PoB_002446500</name>
</gene>
<keyword evidence="3" id="KW-1185">Reference proteome</keyword>
<comment type="caution">
    <text evidence="2">The sequence shown here is derived from an EMBL/GenBank/DDBJ whole genome shotgun (WGS) entry which is preliminary data.</text>
</comment>
<proteinExistence type="predicted"/>
<dbReference type="Proteomes" id="UP000735302">
    <property type="component" value="Unassembled WGS sequence"/>
</dbReference>
<protein>
    <submittedName>
        <fullName evidence="2">Uncharacterized protein</fullName>
    </submittedName>
</protein>
<evidence type="ECO:0000313" key="3">
    <source>
        <dbReference type="Proteomes" id="UP000735302"/>
    </source>
</evidence>
<dbReference type="EMBL" id="BLXT01002828">
    <property type="protein sequence ID" value="GFN97959.1"/>
    <property type="molecule type" value="Genomic_DNA"/>
</dbReference>
<feature type="region of interest" description="Disordered" evidence="1">
    <location>
        <begin position="140"/>
        <end position="159"/>
    </location>
</feature>
<reference evidence="2 3" key="1">
    <citation type="journal article" date="2021" name="Elife">
        <title>Chloroplast acquisition without the gene transfer in kleptoplastic sea slugs, Plakobranchus ocellatus.</title>
        <authorList>
            <person name="Maeda T."/>
            <person name="Takahashi S."/>
            <person name="Yoshida T."/>
            <person name="Shimamura S."/>
            <person name="Takaki Y."/>
            <person name="Nagai Y."/>
            <person name="Toyoda A."/>
            <person name="Suzuki Y."/>
            <person name="Arimoto A."/>
            <person name="Ishii H."/>
            <person name="Satoh N."/>
            <person name="Nishiyama T."/>
            <person name="Hasebe M."/>
            <person name="Maruyama T."/>
            <person name="Minagawa J."/>
            <person name="Obokata J."/>
            <person name="Shigenobu S."/>
        </authorList>
    </citation>
    <scope>NUCLEOTIDE SEQUENCE [LARGE SCALE GENOMIC DNA]</scope>
</reference>